<feature type="region of interest" description="Disordered" evidence="1">
    <location>
        <begin position="27"/>
        <end position="86"/>
    </location>
</feature>
<feature type="compositionally biased region" description="Polar residues" evidence="1">
    <location>
        <begin position="852"/>
        <end position="876"/>
    </location>
</feature>
<comment type="caution">
    <text evidence="2">The sequence shown here is derived from an EMBL/GenBank/DDBJ whole genome shotgun (WGS) entry which is preliminary data.</text>
</comment>
<feature type="compositionally biased region" description="Basic residues" evidence="1">
    <location>
        <begin position="54"/>
        <end position="65"/>
    </location>
</feature>
<protein>
    <submittedName>
        <fullName evidence="2">Uncharacterized protein</fullName>
    </submittedName>
</protein>
<reference evidence="2 3" key="1">
    <citation type="journal article" date="2024" name="Science">
        <title>Giant polyketide synthase enzymes in the biosynthesis of giant marine polyether toxins.</title>
        <authorList>
            <person name="Fallon T.R."/>
            <person name="Shende V.V."/>
            <person name="Wierzbicki I.H."/>
            <person name="Pendleton A.L."/>
            <person name="Watervoot N.F."/>
            <person name="Auber R.P."/>
            <person name="Gonzalez D.J."/>
            <person name="Wisecaver J.H."/>
            <person name="Moore B.S."/>
        </authorList>
    </citation>
    <scope>NUCLEOTIDE SEQUENCE [LARGE SCALE GENOMIC DNA]</scope>
    <source>
        <strain evidence="2 3">12B1</strain>
    </source>
</reference>
<gene>
    <name evidence="2" type="ORF">AB1Y20_004201</name>
</gene>
<feature type="compositionally biased region" description="Polar residues" evidence="1">
    <location>
        <begin position="897"/>
        <end position="906"/>
    </location>
</feature>
<keyword evidence="3" id="KW-1185">Reference proteome</keyword>
<accession>A0AB34J8G5</accession>
<feature type="region of interest" description="Disordered" evidence="1">
    <location>
        <begin position="213"/>
        <end position="253"/>
    </location>
</feature>
<sequence>MTLCSQVLEADGGYWGCRLPAFHKGPHDVSVPTRRRTPPTPASSCLTGGLARHGAARHSPHHHLTGKAASAESASHRLGVPPGVAAKGNLTAACGREGEEKLARSAGDELAFVPRNLLSGGSGRSQSLAVPSRRDVAVHARLRACTGENASACEGATAKRDPRGIHTDTSTPHDPACAFAEEDDVPCPSLSPSHCPAVHARLRACTAENASACEGGTAKRDPRGIQTDASTPHDPACAVPEEDDAPCPSLSPSHSPAVHARLGACTAESAGSCEGGTVRSDPWWTQTHTCTPLNPASAVPEEDDVPCPSLSPSHCPDVPVHAVARTSGTAEGVKWRTGPWTSTDPCRATPISTVAPAENSSHHHSLTPFLSPAVAMHAPRDTYDPQYMSADPCPYGTRVAELPVARNHLLHHPSRTPCTSFPSAVAVVTEFALVSPPPSAYISPSPLHPHLTTTAPNSSLARSRGLSARPARQPFKQLGLHKVFPPAPFASDDFKPQWQQSSYGCSSSWNGVEAAHTLEPLVTARAPEVATPMHAALGVRHKRRFPHHVIGSRTHRMPLPFNEADEPKGPPRFACGSWTFSSDPCKRLRLKLVRSHPPRSEMSISFQHTEFSSEGAPAAPAPAAPPIKKSHKKKRPPDSDPPTVVAANKIHKQKSPLESASPNLAAPKKSHKKKRPLEGAPPASAQQEKVVPGARSPSEKGPASVEATDVGTQLVAPLSAGGDSPPGSKLPGIRRLTLSHRLPAQHWSPSSYRIAAEACEWEEQQQRSPSSYGLREHQELVRTSLEEELCSAFASTDTWASAGGGSVQQAAIFQEFMDLDKMNDCEIHNFLSAPEMRSFLFSGDSAHLGSPRRNQSLAGTTPGASQASFATTTTRTHVPPSYRRFTPPLSRFAHTPQAASTSSAHSIQDDDHVSEEDSMQQRVLDELSAALMAPSDVATVFESLVALPTD</sequence>
<proteinExistence type="predicted"/>
<feature type="region of interest" description="Disordered" evidence="1">
    <location>
        <begin position="850"/>
        <end position="920"/>
    </location>
</feature>
<name>A0AB34J8G5_PRYPA</name>
<feature type="region of interest" description="Disordered" evidence="1">
    <location>
        <begin position="608"/>
        <end position="707"/>
    </location>
</feature>
<dbReference type="EMBL" id="JBGBPQ010000012">
    <property type="protein sequence ID" value="KAL1515140.1"/>
    <property type="molecule type" value="Genomic_DNA"/>
</dbReference>
<evidence type="ECO:0000256" key="1">
    <source>
        <dbReference type="SAM" id="MobiDB-lite"/>
    </source>
</evidence>
<organism evidence="2 3">
    <name type="scientific">Prymnesium parvum</name>
    <name type="common">Toxic golden alga</name>
    <dbReference type="NCBI Taxonomy" id="97485"/>
    <lineage>
        <taxon>Eukaryota</taxon>
        <taxon>Haptista</taxon>
        <taxon>Haptophyta</taxon>
        <taxon>Prymnesiophyceae</taxon>
        <taxon>Prymnesiales</taxon>
        <taxon>Prymnesiaceae</taxon>
        <taxon>Prymnesium</taxon>
    </lineage>
</organism>
<evidence type="ECO:0000313" key="3">
    <source>
        <dbReference type="Proteomes" id="UP001515480"/>
    </source>
</evidence>
<evidence type="ECO:0000313" key="2">
    <source>
        <dbReference type="EMBL" id="KAL1515140.1"/>
    </source>
</evidence>
<dbReference type="AlphaFoldDB" id="A0AB34J8G5"/>
<dbReference type="Proteomes" id="UP001515480">
    <property type="component" value="Unassembled WGS sequence"/>
</dbReference>